<evidence type="ECO:0000313" key="3">
    <source>
        <dbReference type="Proteomes" id="UP000316008"/>
    </source>
</evidence>
<name>A0A556N2F8_9FLAO</name>
<dbReference type="PROSITE" id="PS51257">
    <property type="entry name" value="PROKAR_LIPOPROTEIN"/>
    <property type="match status" value="1"/>
</dbReference>
<dbReference type="InterPro" id="IPR054384">
    <property type="entry name" value="SecDF_P1_head"/>
</dbReference>
<dbReference type="OrthoDB" id="1162158at2"/>
<dbReference type="Pfam" id="PF22599">
    <property type="entry name" value="SecDF_P1_head"/>
    <property type="match status" value="1"/>
</dbReference>
<keyword evidence="3" id="KW-1185">Reference proteome</keyword>
<comment type="caution">
    <text evidence="2">The sequence shown here is derived from an EMBL/GenBank/DDBJ whole genome shotgun (WGS) entry which is preliminary data.</text>
</comment>
<dbReference type="Proteomes" id="UP000316008">
    <property type="component" value="Unassembled WGS sequence"/>
</dbReference>
<dbReference type="Gene3D" id="3.30.1360.200">
    <property type="match status" value="1"/>
</dbReference>
<organism evidence="2 3">
    <name type="scientific">Fluviicola chungangensis</name>
    <dbReference type="NCBI Taxonomy" id="2597671"/>
    <lineage>
        <taxon>Bacteria</taxon>
        <taxon>Pseudomonadati</taxon>
        <taxon>Bacteroidota</taxon>
        <taxon>Flavobacteriia</taxon>
        <taxon>Flavobacteriales</taxon>
        <taxon>Crocinitomicaceae</taxon>
        <taxon>Fluviicola</taxon>
    </lineage>
</organism>
<dbReference type="EMBL" id="VLPL01000002">
    <property type="protein sequence ID" value="TSJ46380.1"/>
    <property type="molecule type" value="Genomic_DNA"/>
</dbReference>
<reference evidence="2 3" key="1">
    <citation type="submission" date="2019-07" db="EMBL/GenBank/DDBJ databases">
        <authorList>
            <person name="Huq M.A."/>
        </authorList>
    </citation>
    <scope>NUCLEOTIDE SEQUENCE [LARGE SCALE GENOMIC DNA]</scope>
    <source>
        <strain evidence="2 3">MAH-3</strain>
    </source>
</reference>
<dbReference type="RefSeq" id="WP_144331917.1">
    <property type="nucleotide sequence ID" value="NZ_VLPL01000002.1"/>
</dbReference>
<proteinExistence type="predicted"/>
<accession>A0A556N2F8</accession>
<dbReference type="AlphaFoldDB" id="A0A556N2F8"/>
<evidence type="ECO:0000259" key="1">
    <source>
        <dbReference type="Pfam" id="PF22599"/>
    </source>
</evidence>
<sequence length="241" mass="26669">MKCIPLLLLSIIFSCGSGSKPLNLKNAKPGNLQFFETYNIQEIYPYWQAACNPMHGNDTTVSKGKESMLKIDPRGLRGLVHASEFMIGYVYEEDLSKVDAMLAIPEIKNLFPKDLRFMWSFKAESVDNGSGAKTYSLYAIKIPDGGKAKIDGRHIETVETAIADYNGMPVIRISMNDQGSHDWEIMTRKNIGRPIAITIDDHVLSCPVVNDAITGGETEISGNFTKKEAEELAARIHAGIK</sequence>
<protein>
    <recommendedName>
        <fullName evidence="1">SecDF P1 head subdomain domain-containing protein</fullName>
    </recommendedName>
</protein>
<evidence type="ECO:0000313" key="2">
    <source>
        <dbReference type="EMBL" id="TSJ46380.1"/>
    </source>
</evidence>
<feature type="domain" description="SecDF P1 head subdomain" evidence="1">
    <location>
        <begin position="148"/>
        <end position="239"/>
    </location>
</feature>
<gene>
    <name evidence="2" type="ORF">FO442_04275</name>
</gene>